<dbReference type="Proteomes" id="UP000015101">
    <property type="component" value="Unassembled WGS sequence"/>
</dbReference>
<evidence type="ECO:0000313" key="3">
    <source>
        <dbReference type="EnsemblMetazoa" id="HelroP182988"/>
    </source>
</evidence>
<dbReference type="KEGG" id="hro:HELRODRAFT_182988"/>
<name>T1FJ21_HELRO</name>
<dbReference type="GO" id="GO:0005615">
    <property type="term" value="C:extracellular space"/>
    <property type="evidence" value="ECO:0000318"/>
    <property type="project" value="GO_Central"/>
</dbReference>
<dbReference type="EnsemblMetazoa" id="HelroT182988">
    <property type="protein sequence ID" value="HelroP182988"/>
    <property type="gene ID" value="HelroG182988"/>
</dbReference>
<reference evidence="3" key="3">
    <citation type="submission" date="2015-06" db="UniProtKB">
        <authorList>
            <consortium name="EnsemblMetazoa"/>
        </authorList>
    </citation>
    <scope>IDENTIFICATION</scope>
</reference>
<feature type="compositionally biased region" description="Basic and acidic residues" evidence="1">
    <location>
        <begin position="1"/>
        <end position="11"/>
    </location>
</feature>
<proteinExistence type="predicted"/>
<organism evidence="3 4">
    <name type="scientific">Helobdella robusta</name>
    <name type="common">Californian leech</name>
    <dbReference type="NCBI Taxonomy" id="6412"/>
    <lineage>
        <taxon>Eukaryota</taxon>
        <taxon>Metazoa</taxon>
        <taxon>Spiralia</taxon>
        <taxon>Lophotrochozoa</taxon>
        <taxon>Annelida</taxon>
        <taxon>Clitellata</taxon>
        <taxon>Hirudinea</taxon>
        <taxon>Rhynchobdellida</taxon>
        <taxon>Glossiphoniidae</taxon>
        <taxon>Helobdella</taxon>
    </lineage>
</organism>
<evidence type="ECO:0000313" key="2">
    <source>
        <dbReference type="EMBL" id="ESN89978.1"/>
    </source>
</evidence>
<evidence type="ECO:0000256" key="1">
    <source>
        <dbReference type="SAM" id="MobiDB-lite"/>
    </source>
</evidence>
<reference evidence="2 4" key="2">
    <citation type="journal article" date="2013" name="Nature">
        <title>Insights into bilaterian evolution from three spiralian genomes.</title>
        <authorList>
            <person name="Simakov O."/>
            <person name="Marletaz F."/>
            <person name="Cho S.J."/>
            <person name="Edsinger-Gonzales E."/>
            <person name="Havlak P."/>
            <person name="Hellsten U."/>
            <person name="Kuo D.H."/>
            <person name="Larsson T."/>
            <person name="Lv J."/>
            <person name="Arendt D."/>
            <person name="Savage R."/>
            <person name="Osoegawa K."/>
            <person name="de Jong P."/>
            <person name="Grimwood J."/>
            <person name="Chapman J.A."/>
            <person name="Shapiro H."/>
            <person name="Aerts A."/>
            <person name="Otillar R.P."/>
            <person name="Terry A.Y."/>
            <person name="Boore J.L."/>
            <person name="Grigoriev I.V."/>
            <person name="Lindberg D.R."/>
            <person name="Seaver E.C."/>
            <person name="Weisblat D.A."/>
            <person name="Putnam N.H."/>
            <person name="Rokhsar D.S."/>
        </authorList>
    </citation>
    <scope>NUCLEOTIDE SEQUENCE</scope>
</reference>
<reference evidence="4" key="1">
    <citation type="submission" date="2012-12" db="EMBL/GenBank/DDBJ databases">
        <authorList>
            <person name="Hellsten U."/>
            <person name="Grimwood J."/>
            <person name="Chapman J.A."/>
            <person name="Shapiro H."/>
            <person name="Aerts A."/>
            <person name="Otillar R.P."/>
            <person name="Terry A.Y."/>
            <person name="Boore J.L."/>
            <person name="Simakov O."/>
            <person name="Marletaz F."/>
            <person name="Cho S.-J."/>
            <person name="Edsinger-Gonzales E."/>
            <person name="Havlak P."/>
            <person name="Kuo D.-H."/>
            <person name="Larsson T."/>
            <person name="Lv J."/>
            <person name="Arendt D."/>
            <person name="Savage R."/>
            <person name="Osoegawa K."/>
            <person name="de Jong P."/>
            <person name="Lindberg D.R."/>
            <person name="Seaver E.C."/>
            <person name="Weisblat D.A."/>
            <person name="Putnam N.H."/>
            <person name="Grigoriev I.V."/>
            <person name="Rokhsar D.S."/>
        </authorList>
    </citation>
    <scope>NUCLEOTIDE SEQUENCE</scope>
</reference>
<dbReference type="InterPro" id="IPR039220">
    <property type="entry name" value="FAM3"/>
</dbReference>
<dbReference type="RefSeq" id="XP_009031954.1">
    <property type="nucleotide sequence ID" value="XM_009033706.1"/>
</dbReference>
<sequence length="300" mass="34874">MGLEIRSELRRSSQRRPSPSLPLKFITRSRTYLRMIWSNEAPLCANSSEESLMFRRSDLQLDRARDGAQVKRCAVLCETSSQSCFAFQLIIRSTINNNNNNNNNNNDNNNINNNNYNTCDVLCYNFNVDLPGNIYKESPENCYLYTAAKPSYVKISSWGADDSAKYSMGSSPYNTIQTSHQCSLGVNRGVNLYRVNLEKQILYDFRNFDSYTDPEAGWRMMNYLEVTIWFYNFMFWCFSNLDITNLQYRGKWLFIRQQGATEKTLSFVDNSQNVLTREFVVYSTGDGKPNWRGMKMKTVQ</sequence>
<dbReference type="EMBL" id="AMQM01008513">
    <property type="status" value="NOT_ANNOTATED_CDS"/>
    <property type="molecule type" value="Genomic_DNA"/>
</dbReference>
<dbReference type="EMBL" id="KB097788">
    <property type="protein sequence ID" value="ESN89978.1"/>
    <property type="molecule type" value="Genomic_DNA"/>
</dbReference>
<dbReference type="OrthoDB" id="440755at2759"/>
<keyword evidence="4" id="KW-1185">Reference proteome</keyword>
<dbReference type="GeneID" id="20208820"/>
<dbReference type="HOGENOM" id="CLU_1016641_0_0_1"/>
<feature type="region of interest" description="Disordered" evidence="1">
    <location>
        <begin position="1"/>
        <end position="21"/>
    </location>
</feature>
<dbReference type="PANTHER" id="PTHR14592">
    <property type="entry name" value="UNCHARACTERIZED FAM3"/>
    <property type="match status" value="1"/>
</dbReference>
<accession>T1FJ21</accession>
<dbReference type="AlphaFoldDB" id="T1FJ21"/>
<evidence type="ECO:0000313" key="4">
    <source>
        <dbReference type="Proteomes" id="UP000015101"/>
    </source>
</evidence>
<dbReference type="CTD" id="20208820"/>
<gene>
    <name evidence="3" type="primary">20208820</name>
    <name evidence="2" type="ORF">HELRODRAFT_182988</name>
</gene>
<protein>
    <submittedName>
        <fullName evidence="2 3">Uncharacterized protein</fullName>
    </submittedName>
</protein>
<dbReference type="InParanoid" id="T1FJ21"/>